<evidence type="ECO:0000313" key="3">
    <source>
        <dbReference type="Proteomes" id="UP000192257"/>
    </source>
</evidence>
<feature type="region of interest" description="Disordered" evidence="1">
    <location>
        <begin position="140"/>
        <end position="160"/>
    </location>
</feature>
<feature type="region of interest" description="Disordered" evidence="1">
    <location>
        <begin position="1"/>
        <end position="32"/>
    </location>
</feature>
<organism evidence="2 3">
    <name type="scientific">Trypanosoma theileri</name>
    <dbReference type="NCBI Taxonomy" id="67003"/>
    <lineage>
        <taxon>Eukaryota</taxon>
        <taxon>Discoba</taxon>
        <taxon>Euglenozoa</taxon>
        <taxon>Kinetoplastea</taxon>
        <taxon>Metakinetoplastina</taxon>
        <taxon>Trypanosomatida</taxon>
        <taxon>Trypanosomatidae</taxon>
        <taxon>Trypanosoma</taxon>
    </lineage>
</organism>
<feature type="compositionally biased region" description="Low complexity" evidence="1">
    <location>
        <begin position="148"/>
        <end position="159"/>
    </location>
</feature>
<dbReference type="VEuPathDB" id="TriTrypDB:TM35_000751030"/>
<name>A0A1X0NF44_9TRYP</name>
<sequence>MQSTPEVLRPPSPSRHPRQKIPSGTRSAPKNEFHHCTMQNNENKRLSGISLSHMWSPMCMSKSGPTLHRMSRHGYQPIRAHASQRDECEETALHLLSCPTLHPLRVQFAIVDDVPLMKLCFSKRLAQFFIAAEWNYAMPQTSQPRNPTQPTSPSVSPPSHIRTVNTLDYGRLDRVVCKRLLPQTQEARKTNRSSLSPIKFEKKADLVTGFWTAKRE</sequence>
<evidence type="ECO:0000256" key="1">
    <source>
        <dbReference type="SAM" id="MobiDB-lite"/>
    </source>
</evidence>
<proteinExistence type="predicted"/>
<comment type="caution">
    <text evidence="2">The sequence shown here is derived from an EMBL/GenBank/DDBJ whole genome shotgun (WGS) entry which is preliminary data.</text>
</comment>
<dbReference type="GeneID" id="39991071"/>
<gene>
    <name evidence="2" type="ORF">TM35_000751030</name>
</gene>
<dbReference type="AlphaFoldDB" id="A0A1X0NF44"/>
<evidence type="ECO:0000313" key="2">
    <source>
        <dbReference type="EMBL" id="ORC83336.1"/>
    </source>
</evidence>
<dbReference type="EMBL" id="NBCO01000075">
    <property type="protein sequence ID" value="ORC83336.1"/>
    <property type="molecule type" value="Genomic_DNA"/>
</dbReference>
<accession>A0A1X0NF44</accession>
<dbReference type="RefSeq" id="XP_028877402.1">
    <property type="nucleotide sequence ID" value="XM_029031291.1"/>
</dbReference>
<protein>
    <submittedName>
        <fullName evidence="2">Tbingi protein</fullName>
    </submittedName>
</protein>
<dbReference type="OrthoDB" id="10476209at2759"/>
<reference evidence="2 3" key="1">
    <citation type="submission" date="2017-03" db="EMBL/GenBank/DDBJ databases">
        <title>An alternative strategy for trypanosome survival in the mammalian bloodstream revealed through genome and transcriptome analysis of the ubiquitous bovine parasite Trypanosoma (Megatrypanum) theileri.</title>
        <authorList>
            <person name="Kelly S."/>
            <person name="Ivens A."/>
            <person name="Mott A."/>
            <person name="O'Neill E."/>
            <person name="Emms D."/>
            <person name="Macleod O."/>
            <person name="Voorheis P."/>
            <person name="Matthews J."/>
            <person name="Matthews K."/>
            <person name="Carrington M."/>
        </authorList>
    </citation>
    <scope>NUCLEOTIDE SEQUENCE [LARGE SCALE GENOMIC DNA]</scope>
    <source>
        <strain evidence="2">Edinburgh</strain>
    </source>
</reference>
<dbReference type="Proteomes" id="UP000192257">
    <property type="component" value="Unassembled WGS sequence"/>
</dbReference>
<keyword evidence="3" id="KW-1185">Reference proteome</keyword>